<evidence type="ECO:0000313" key="3">
    <source>
        <dbReference type="Proteomes" id="UP000006643"/>
    </source>
</evidence>
<dbReference type="RefSeq" id="XP_002896166.1">
    <property type="nucleotide sequence ID" value="XM_002896120.1"/>
</dbReference>
<dbReference type="HOGENOM" id="CLU_2983214_0_0_1"/>
<dbReference type="InParanoid" id="D0P0J3"/>
<proteinExistence type="predicted"/>
<dbReference type="Proteomes" id="UP000006643">
    <property type="component" value="Unassembled WGS sequence"/>
</dbReference>
<dbReference type="VEuPathDB" id="FungiDB:PITG_23156"/>
<dbReference type="EMBL" id="DS028220">
    <property type="protein sequence ID" value="EEY52956.1"/>
    <property type="molecule type" value="Genomic_DNA"/>
</dbReference>
<dbReference type="KEGG" id="pif:PITG_23156"/>
<dbReference type="AlphaFoldDB" id="D0P0J3"/>
<feature type="signal peptide" evidence="1">
    <location>
        <begin position="1"/>
        <end position="18"/>
    </location>
</feature>
<name>D0P0J3_PHYIT</name>
<accession>D0P0J3</accession>
<evidence type="ECO:0000256" key="1">
    <source>
        <dbReference type="SAM" id="SignalP"/>
    </source>
</evidence>
<evidence type="ECO:0000313" key="2">
    <source>
        <dbReference type="EMBL" id="EEY52956.1"/>
    </source>
</evidence>
<sequence>MNLCYSLVFLVAGLLASGENVAATSPGRALRVQTTRNEGPCEIWLDGSYTETDCRKNE</sequence>
<keyword evidence="3" id="KW-1185">Reference proteome</keyword>
<dbReference type="GeneID" id="9467033"/>
<reference evidence="3" key="1">
    <citation type="journal article" date="2009" name="Nature">
        <title>Genome sequence and analysis of the Irish potato famine pathogen Phytophthora infestans.</title>
        <authorList>
            <consortium name="The Broad Institute Genome Sequencing Platform"/>
            <person name="Haas B.J."/>
            <person name="Kamoun S."/>
            <person name="Zody M.C."/>
            <person name="Jiang R.H."/>
            <person name="Handsaker R.E."/>
            <person name="Cano L.M."/>
            <person name="Grabherr M."/>
            <person name="Kodira C.D."/>
            <person name="Raffaele S."/>
            <person name="Torto-Alalibo T."/>
            <person name="Bozkurt T.O."/>
            <person name="Ah-Fong A.M."/>
            <person name="Alvarado L."/>
            <person name="Anderson V.L."/>
            <person name="Armstrong M.R."/>
            <person name="Avrova A."/>
            <person name="Baxter L."/>
            <person name="Beynon J."/>
            <person name="Boevink P.C."/>
            <person name="Bollmann S.R."/>
            <person name="Bos J.I."/>
            <person name="Bulone V."/>
            <person name="Cai G."/>
            <person name="Cakir C."/>
            <person name="Carrington J.C."/>
            <person name="Chawner M."/>
            <person name="Conti L."/>
            <person name="Costanzo S."/>
            <person name="Ewan R."/>
            <person name="Fahlgren N."/>
            <person name="Fischbach M.A."/>
            <person name="Fugelstad J."/>
            <person name="Gilroy E.M."/>
            <person name="Gnerre S."/>
            <person name="Green P.J."/>
            <person name="Grenville-Briggs L.J."/>
            <person name="Griffith J."/>
            <person name="Grunwald N.J."/>
            <person name="Horn K."/>
            <person name="Horner N.R."/>
            <person name="Hu C.H."/>
            <person name="Huitema E."/>
            <person name="Jeong D.H."/>
            <person name="Jones A.M."/>
            <person name="Jones J.D."/>
            <person name="Jones R.W."/>
            <person name="Karlsson E.K."/>
            <person name="Kunjeti S.G."/>
            <person name="Lamour K."/>
            <person name="Liu Z."/>
            <person name="Ma L."/>
            <person name="Maclean D."/>
            <person name="Chibucos M.C."/>
            <person name="McDonald H."/>
            <person name="McWalters J."/>
            <person name="Meijer H.J."/>
            <person name="Morgan W."/>
            <person name="Morris P.F."/>
            <person name="Munro C.A."/>
            <person name="O'Neill K."/>
            <person name="Ospina-Giraldo M."/>
            <person name="Pinzon A."/>
            <person name="Pritchard L."/>
            <person name="Ramsahoye B."/>
            <person name="Ren Q."/>
            <person name="Restrepo S."/>
            <person name="Roy S."/>
            <person name="Sadanandom A."/>
            <person name="Savidor A."/>
            <person name="Schornack S."/>
            <person name="Schwartz D.C."/>
            <person name="Schumann U.D."/>
            <person name="Schwessinger B."/>
            <person name="Seyer L."/>
            <person name="Sharpe T."/>
            <person name="Silvar C."/>
            <person name="Song J."/>
            <person name="Studholme D.J."/>
            <person name="Sykes S."/>
            <person name="Thines M."/>
            <person name="van de Vondervoort P.J."/>
            <person name="Phuntumart V."/>
            <person name="Wawra S."/>
            <person name="Weide R."/>
            <person name="Win J."/>
            <person name="Young C."/>
            <person name="Zhou S."/>
            <person name="Fry W."/>
            <person name="Meyers B.C."/>
            <person name="van West P."/>
            <person name="Ristaino J."/>
            <person name="Govers F."/>
            <person name="Birch P.R."/>
            <person name="Whisson S.C."/>
            <person name="Judelson H.S."/>
            <person name="Nusbaum C."/>
        </authorList>
    </citation>
    <scope>NUCLEOTIDE SEQUENCE [LARGE SCALE GENOMIC DNA]</scope>
    <source>
        <strain evidence="3">T30-4</strain>
    </source>
</reference>
<keyword evidence="1" id="KW-0732">Signal</keyword>
<protein>
    <submittedName>
        <fullName evidence="2">Small cysteine rich protein SCR58</fullName>
    </submittedName>
</protein>
<feature type="chain" id="PRO_5003013131" evidence="1">
    <location>
        <begin position="19"/>
        <end position="58"/>
    </location>
</feature>
<gene>
    <name evidence="2" type="ORF">PITG_23156</name>
</gene>
<organism evidence="2 3">
    <name type="scientific">Phytophthora infestans (strain T30-4)</name>
    <name type="common">Potato late blight agent</name>
    <dbReference type="NCBI Taxonomy" id="403677"/>
    <lineage>
        <taxon>Eukaryota</taxon>
        <taxon>Sar</taxon>
        <taxon>Stramenopiles</taxon>
        <taxon>Oomycota</taxon>
        <taxon>Peronosporomycetes</taxon>
        <taxon>Peronosporales</taxon>
        <taxon>Peronosporaceae</taxon>
        <taxon>Phytophthora</taxon>
    </lineage>
</organism>